<name>W4HQS1_9RHOB</name>
<dbReference type="AlphaFoldDB" id="W4HQS1"/>
<dbReference type="Proteomes" id="UP000019063">
    <property type="component" value="Unassembled WGS sequence"/>
</dbReference>
<organism evidence="3 4">
    <name type="scientific">Roseivivax marinus</name>
    <dbReference type="NCBI Taxonomy" id="1379903"/>
    <lineage>
        <taxon>Bacteria</taxon>
        <taxon>Pseudomonadati</taxon>
        <taxon>Pseudomonadota</taxon>
        <taxon>Alphaproteobacteria</taxon>
        <taxon>Rhodobacterales</taxon>
        <taxon>Roseobacteraceae</taxon>
        <taxon>Roseivivax</taxon>
    </lineage>
</organism>
<keyword evidence="4" id="KW-1185">Reference proteome</keyword>
<gene>
    <name evidence="3" type="ORF">ATO8_00990</name>
</gene>
<dbReference type="EMBL" id="AQQW01000001">
    <property type="protein sequence ID" value="ETW14441.1"/>
    <property type="molecule type" value="Genomic_DNA"/>
</dbReference>
<evidence type="ECO:0000256" key="2">
    <source>
        <dbReference type="SAM" id="SignalP"/>
    </source>
</evidence>
<sequence length="472" mass="49858">MRAAPLVLILAALPQTALAQEAGAPSSDAGQAQAIAADASVTGPSEAPAGATVEVDWTGPDADGDYIAVSRPDHAGYVNYTHTRAGTPVALVLPPTPGDYEIRYVRSADSEVLARAPLAVRPVEADVEIDSPVDAGDSPMIAWIGPDYEGDYIAISEVGSDGYVNTTPTREGSPLRVRMPAEPGDYELRYVMAQDATVVARKSVEVLAVTAQLWAEPRVAAGSPVKVDWDGPDYRGDYVVIGRPGDGGFVSRTPTRAGAPLTVTAPLEEGDYELRYVIDQDSTVLAAQPLRVDEVSASLEAAETAPAGAPVVVSWEGPAYERDFVSVARPEDPGYAGFRYVRDGSPLILDMPPNPGPWEIRYVAAGVGEQVLARRPIELTAIEASVTAGAEEVAAGAPFAVSWTGPDYRRDYIAIAEAGAPDAESVSFAHTSQDSPLVMRAPETVGDYELRYQLGRDDTVLARTPFTVVAPE</sequence>
<dbReference type="eggNOG" id="COG2304">
    <property type="taxonomic scope" value="Bacteria"/>
</dbReference>
<evidence type="ECO:0000313" key="4">
    <source>
        <dbReference type="Proteomes" id="UP000019063"/>
    </source>
</evidence>
<reference evidence="3 4" key="1">
    <citation type="journal article" date="2014" name="Antonie Van Leeuwenhoek">
        <title>Roseivivax atlanticus sp. nov., isolated from surface seawater of the Atlantic Ocean.</title>
        <authorList>
            <person name="Li G."/>
            <person name="Lai Q."/>
            <person name="Liu X."/>
            <person name="Sun F."/>
            <person name="Shao Z."/>
        </authorList>
    </citation>
    <scope>NUCLEOTIDE SEQUENCE [LARGE SCALE GENOMIC DNA]</scope>
    <source>
        <strain evidence="3 4">22II-s10s</strain>
    </source>
</reference>
<accession>W4HQS1</accession>
<evidence type="ECO:0000313" key="3">
    <source>
        <dbReference type="EMBL" id="ETW14441.1"/>
    </source>
</evidence>
<keyword evidence="2" id="KW-0732">Signal</keyword>
<dbReference type="RefSeq" id="WP_043841320.1">
    <property type="nucleotide sequence ID" value="NZ_AQQW01000001.1"/>
</dbReference>
<feature type="compositionally biased region" description="Low complexity" evidence="1">
    <location>
        <begin position="29"/>
        <end position="40"/>
    </location>
</feature>
<feature type="region of interest" description="Disordered" evidence="1">
    <location>
        <begin position="29"/>
        <end position="51"/>
    </location>
</feature>
<proteinExistence type="predicted"/>
<evidence type="ECO:0000256" key="1">
    <source>
        <dbReference type="SAM" id="MobiDB-lite"/>
    </source>
</evidence>
<feature type="chain" id="PRO_5004842115" evidence="2">
    <location>
        <begin position="20"/>
        <end position="472"/>
    </location>
</feature>
<dbReference type="STRING" id="1379903.ATO8_00990"/>
<comment type="caution">
    <text evidence="3">The sequence shown here is derived from an EMBL/GenBank/DDBJ whole genome shotgun (WGS) entry which is preliminary data.</text>
</comment>
<feature type="signal peptide" evidence="2">
    <location>
        <begin position="1"/>
        <end position="19"/>
    </location>
</feature>
<protein>
    <submittedName>
        <fullName evidence="3">von Willebrand factor, type A</fullName>
    </submittedName>
</protein>